<comment type="caution">
    <text evidence="1">The sequence shown here is derived from an EMBL/GenBank/DDBJ whole genome shotgun (WGS) entry which is preliminary data.</text>
</comment>
<organism evidence="1">
    <name type="scientific">bioreactor metagenome</name>
    <dbReference type="NCBI Taxonomy" id="1076179"/>
    <lineage>
        <taxon>unclassified sequences</taxon>
        <taxon>metagenomes</taxon>
        <taxon>ecological metagenomes</taxon>
    </lineage>
</organism>
<protein>
    <submittedName>
        <fullName evidence="1">Uncharacterized protein</fullName>
    </submittedName>
</protein>
<proteinExistence type="predicted"/>
<accession>A0A645BNA1</accession>
<reference evidence="1" key="1">
    <citation type="submission" date="2019-08" db="EMBL/GenBank/DDBJ databases">
        <authorList>
            <person name="Kucharzyk K."/>
            <person name="Murdoch R.W."/>
            <person name="Higgins S."/>
            <person name="Loffler F."/>
        </authorList>
    </citation>
    <scope>NUCLEOTIDE SEQUENCE</scope>
</reference>
<sequence length="98" mass="10956">MEYYSSGNICSRILTFSQKDFSLSEPVEESDVRGIVKYTGKPGWFCSLCGGKAELWRYDQKVCGRMEIASNPGFTGIFTSPGCVVCVTKEEAFLFELE</sequence>
<name>A0A645BNA1_9ZZZZ</name>
<gene>
    <name evidence="1" type="ORF">SDC9_113646</name>
</gene>
<evidence type="ECO:0000313" key="1">
    <source>
        <dbReference type="EMBL" id="MPM66735.1"/>
    </source>
</evidence>
<dbReference type="EMBL" id="VSSQ01021266">
    <property type="protein sequence ID" value="MPM66735.1"/>
    <property type="molecule type" value="Genomic_DNA"/>
</dbReference>
<dbReference type="AlphaFoldDB" id="A0A645BNA1"/>